<dbReference type="EMBL" id="AWUE01014514">
    <property type="protein sequence ID" value="OMP03382.1"/>
    <property type="molecule type" value="Genomic_DNA"/>
</dbReference>
<proteinExistence type="predicted"/>
<protein>
    <submittedName>
        <fullName evidence="2">Uncharacterized protein</fullName>
    </submittedName>
</protein>
<sequence>MAVMCKVSNFDDQFSNIRKNSFLPAGLHHVSEAIRARRKQAEDLLNLIQARRTTMPPKQFRDFKSSSKEPMPADETNAHFDRKVQGGADHDSKGKLYGGGVCVVNPNQVIGAKRKAEEELERKELCKIPRQVEGVKRSKPLPPSLEDIKGLRVKNHRLTKTLPSNSKPKTKPLRQNPIRPRISVGKVVSQLSKPLKVSNPHDVGGGKLKVEISRKRAAHLAELRARFGGTILKAQQQKLSVEECVSLLKHDKKKEARERERQAARLALQKLEESVDGKDNMKIFEDLKALCDINLEVHPYGDYPLHRFGLILKQ</sequence>
<evidence type="ECO:0000313" key="2">
    <source>
        <dbReference type="EMBL" id="OMP03382.1"/>
    </source>
</evidence>
<comment type="caution">
    <text evidence="2">The sequence shown here is derived from an EMBL/GenBank/DDBJ whole genome shotgun (WGS) entry which is preliminary data.</text>
</comment>
<reference evidence="3" key="1">
    <citation type="submission" date="2013-09" db="EMBL/GenBank/DDBJ databases">
        <title>Corchorus olitorius genome sequencing.</title>
        <authorList>
            <person name="Alam M."/>
            <person name="Haque M.S."/>
            <person name="Islam M.S."/>
            <person name="Emdad E.M."/>
            <person name="Islam M.M."/>
            <person name="Ahmed B."/>
            <person name="Halim A."/>
            <person name="Hossen Q.M.M."/>
            <person name="Hossain M.Z."/>
            <person name="Ahmed R."/>
            <person name="Khan M.M."/>
            <person name="Islam R."/>
            <person name="Rashid M.M."/>
            <person name="Khan S.A."/>
            <person name="Rahman M.S."/>
            <person name="Alam M."/>
            <person name="Yahiya A.S."/>
            <person name="Khan M.S."/>
            <person name="Azam M.S."/>
            <person name="Haque T."/>
            <person name="Lashkar M.Z.H."/>
            <person name="Akhand A.I."/>
            <person name="Morshed G."/>
            <person name="Roy S."/>
            <person name="Uddin K.S."/>
            <person name="Rabeya T."/>
            <person name="Hossain A.S."/>
            <person name="Chowdhury A."/>
            <person name="Snigdha A.R."/>
            <person name="Mortoza M.S."/>
            <person name="Matin S.A."/>
            <person name="Hoque S.M.E."/>
            <person name="Islam M.K."/>
            <person name="Roy D.K."/>
            <person name="Haider R."/>
            <person name="Moosa M.M."/>
            <person name="Elias S.M."/>
            <person name="Hasan A.M."/>
            <person name="Jahan S."/>
            <person name="Shafiuddin M."/>
            <person name="Mahmood N."/>
            <person name="Shommy N.S."/>
        </authorList>
    </citation>
    <scope>NUCLEOTIDE SEQUENCE [LARGE SCALE GENOMIC DNA]</scope>
    <source>
        <strain evidence="3">cv. O-4</strain>
    </source>
</reference>
<organism evidence="2 3">
    <name type="scientific">Corchorus olitorius</name>
    <dbReference type="NCBI Taxonomy" id="93759"/>
    <lineage>
        <taxon>Eukaryota</taxon>
        <taxon>Viridiplantae</taxon>
        <taxon>Streptophyta</taxon>
        <taxon>Embryophyta</taxon>
        <taxon>Tracheophyta</taxon>
        <taxon>Spermatophyta</taxon>
        <taxon>Magnoliopsida</taxon>
        <taxon>eudicotyledons</taxon>
        <taxon>Gunneridae</taxon>
        <taxon>Pentapetalae</taxon>
        <taxon>rosids</taxon>
        <taxon>malvids</taxon>
        <taxon>Malvales</taxon>
        <taxon>Malvaceae</taxon>
        <taxon>Grewioideae</taxon>
        <taxon>Apeibeae</taxon>
        <taxon>Corchorus</taxon>
    </lineage>
</organism>
<dbReference type="PANTHER" id="PTHR46136:SF33">
    <property type="entry name" value="TRANSCRIPTION FACTOR GTE10"/>
    <property type="match status" value="1"/>
</dbReference>
<gene>
    <name evidence="2" type="ORF">COLO4_10455</name>
</gene>
<feature type="region of interest" description="Disordered" evidence="1">
    <location>
        <begin position="57"/>
        <end position="78"/>
    </location>
</feature>
<dbReference type="InterPro" id="IPR052442">
    <property type="entry name" value="Env_Response_Regulator"/>
</dbReference>
<dbReference type="AlphaFoldDB" id="A0A1R3K8H1"/>
<accession>A0A1R3K8H1</accession>
<dbReference type="Proteomes" id="UP000187203">
    <property type="component" value="Unassembled WGS sequence"/>
</dbReference>
<evidence type="ECO:0000256" key="1">
    <source>
        <dbReference type="SAM" id="MobiDB-lite"/>
    </source>
</evidence>
<dbReference type="PANTHER" id="PTHR46136">
    <property type="entry name" value="TRANSCRIPTION FACTOR GTE8"/>
    <property type="match status" value="1"/>
</dbReference>
<evidence type="ECO:0000313" key="3">
    <source>
        <dbReference type="Proteomes" id="UP000187203"/>
    </source>
</evidence>
<name>A0A1R3K8H1_9ROSI</name>
<keyword evidence="3" id="KW-1185">Reference proteome</keyword>